<feature type="domain" description="HTH gntR-type" evidence="4">
    <location>
        <begin position="15"/>
        <end position="83"/>
    </location>
</feature>
<accession>A0A2P8DPR3</accession>
<gene>
    <name evidence="5" type="ORF">CLV30_11898</name>
</gene>
<dbReference type="OrthoDB" id="4307011at2"/>
<dbReference type="InterPro" id="IPR036388">
    <property type="entry name" value="WH-like_DNA-bd_sf"/>
</dbReference>
<evidence type="ECO:0000256" key="1">
    <source>
        <dbReference type="ARBA" id="ARBA00023015"/>
    </source>
</evidence>
<keyword evidence="1" id="KW-0805">Transcription regulation</keyword>
<name>A0A2P8DPR3_9ACTN</name>
<sequence>MTAAEAVVIDTSSPTPPYEQIRRQITAQVAAGRLPLGARLPSVRQLAADLGIAAGTVARAYRELEADGVVQARLRGGTRVTAAPPELDTEHRSRRLHEAATEYVRAARLTGADDDALLDAVRAALRARDG</sequence>
<dbReference type="PANTHER" id="PTHR38445">
    <property type="entry name" value="HTH-TYPE TRANSCRIPTIONAL REPRESSOR YTRA"/>
    <property type="match status" value="1"/>
</dbReference>
<organism evidence="5 6">
    <name type="scientific">Haloactinopolyspora alba</name>
    <dbReference type="NCBI Taxonomy" id="648780"/>
    <lineage>
        <taxon>Bacteria</taxon>
        <taxon>Bacillati</taxon>
        <taxon>Actinomycetota</taxon>
        <taxon>Actinomycetes</taxon>
        <taxon>Jiangellales</taxon>
        <taxon>Jiangellaceae</taxon>
        <taxon>Haloactinopolyspora</taxon>
    </lineage>
</organism>
<comment type="caution">
    <text evidence="5">The sequence shown here is derived from an EMBL/GenBank/DDBJ whole genome shotgun (WGS) entry which is preliminary data.</text>
</comment>
<dbReference type="InterPro" id="IPR000524">
    <property type="entry name" value="Tscrpt_reg_HTH_GntR"/>
</dbReference>
<keyword evidence="3" id="KW-0804">Transcription</keyword>
<dbReference type="Pfam" id="PF00392">
    <property type="entry name" value="GntR"/>
    <property type="match status" value="1"/>
</dbReference>
<proteinExistence type="predicted"/>
<dbReference type="EMBL" id="PYGE01000018">
    <property type="protein sequence ID" value="PSK99196.1"/>
    <property type="molecule type" value="Genomic_DNA"/>
</dbReference>
<dbReference type="Proteomes" id="UP000243528">
    <property type="component" value="Unassembled WGS sequence"/>
</dbReference>
<dbReference type="GO" id="GO:0003700">
    <property type="term" value="F:DNA-binding transcription factor activity"/>
    <property type="evidence" value="ECO:0007669"/>
    <property type="project" value="InterPro"/>
</dbReference>
<evidence type="ECO:0000256" key="2">
    <source>
        <dbReference type="ARBA" id="ARBA00023125"/>
    </source>
</evidence>
<dbReference type="SUPFAM" id="SSF46785">
    <property type="entry name" value="Winged helix' DNA-binding domain"/>
    <property type="match status" value="1"/>
</dbReference>
<dbReference type="AlphaFoldDB" id="A0A2P8DPR3"/>
<reference evidence="5 6" key="1">
    <citation type="submission" date="2018-03" db="EMBL/GenBank/DDBJ databases">
        <title>Genomic Encyclopedia of Archaeal and Bacterial Type Strains, Phase II (KMG-II): from individual species to whole genera.</title>
        <authorList>
            <person name="Goeker M."/>
        </authorList>
    </citation>
    <scope>NUCLEOTIDE SEQUENCE [LARGE SCALE GENOMIC DNA]</scope>
    <source>
        <strain evidence="5 6">DSM 45211</strain>
    </source>
</reference>
<dbReference type="CDD" id="cd07377">
    <property type="entry name" value="WHTH_GntR"/>
    <property type="match status" value="1"/>
</dbReference>
<dbReference type="GO" id="GO:0003677">
    <property type="term" value="F:DNA binding"/>
    <property type="evidence" value="ECO:0007669"/>
    <property type="project" value="UniProtKB-KW"/>
</dbReference>
<evidence type="ECO:0000313" key="5">
    <source>
        <dbReference type="EMBL" id="PSK99196.1"/>
    </source>
</evidence>
<protein>
    <submittedName>
        <fullName evidence="5">DNA-binding transcriptional regulator YhcF (GntR family)</fullName>
    </submittedName>
</protein>
<evidence type="ECO:0000259" key="4">
    <source>
        <dbReference type="PROSITE" id="PS50949"/>
    </source>
</evidence>
<dbReference type="Gene3D" id="1.10.10.10">
    <property type="entry name" value="Winged helix-like DNA-binding domain superfamily/Winged helix DNA-binding domain"/>
    <property type="match status" value="1"/>
</dbReference>
<keyword evidence="6" id="KW-1185">Reference proteome</keyword>
<dbReference type="PROSITE" id="PS50949">
    <property type="entry name" value="HTH_GNTR"/>
    <property type="match status" value="1"/>
</dbReference>
<dbReference type="PANTHER" id="PTHR38445:SF9">
    <property type="entry name" value="HTH-TYPE TRANSCRIPTIONAL REPRESSOR YTRA"/>
    <property type="match status" value="1"/>
</dbReference>
<evidence type="ECO:0000256" key="3">
    <source>
        <dbReference type="ARBA" id="ARBA00023163"/>
    </source>
</evidence>
<keyword evidence="2 5" id="KW-0238">DNA-binding</keyword>
<dbReference type="InterPro" id="IPR036390">
    <property type="entry name" value="WH_DNA-bd_sf"/>
</dbReference>
<evidence type="ECO:0000313" key="6">
    <source>
        <dbReference type="Proteomes" id="UP000243528"/>
    </source>
</evidence>
<dbReference type="SMART" id="SM00345">
    <property type="entry name" value="HTH_GNTR"/>
    <property type="match status" value="1"/>
</dbReference>
<dbReference type="RefSeq" id="WP_106539075.1">
    <property type="nucleotide sequence ID" value="NZ_PYGE01000018.1"/>
</dbReference>